<evidence type="ECO:0000256" key="7">
    <source>
        <dbReference type="SAM" id="MobiDB-lite"/>
    </source>
</evidence>
<feature type="region of interest" description="Disordered" evidence="7">
    <location>
        <begin position="89"/>
        <end position="124"/>
    </location>
</feature>
<comment type="caution">
    <text evidence="9">The sequence shown here is derived from an EMBL/GenBank/DDBJ whole genome shotgun (WGS) entry which is preliminary data.</text>
</comment>
<dbReference type="PANTHER" id="PTHR13286:SF8">
    <property type="entry name" value="OS04G0166600 PROTEIN"/>
    <property type="match status" value="1"/>
</dbReference>
<evidence type="ECO:0000256" key="6">
    <source>
        <dbReference type="ARBA" id="ARBA00023242"/>
    </source>
</evidence>
<gene>
    <name evidence="9" type="ORF">P3X46_030042</name>
</gene>
<proteinExistence type="inferred from homology"/>
<keyword evidence="4" id="KW-0805">Transcription regulation</keyword>
<dbReference type="InterPro" id="IPR024145">
    <property type="entry name" value="His_deAcase_SAP30/SAP30L"/>
</dbReference>
<dbReference type="Pfam" id="PF13867">
    <property type="entry name" value="SAP30_Sin3_bdg"/>
    <property type="match status" value="1"/>
</dbReference>
<comment type="subcellular location">
    <subcellularLocation>
        <location evidence="1">Nucleus</location>
    </subcellularLocation>
</comment>
<dbReference type="InterPro" id="IPR038291">
    <property type="entry name" value="SAP30_C_sf"/>
</dbReference>
<feature type="domain" description="Histone deacetylase complex subunit SAP30 Sin3 binding" evidence="8">
    <location>
        <begin position="162"/>
        <end position="216"/>
    </location>
</feature>
<evidence type="ECO:0000256" key="2">
    <source>
        <dbReference type="ARBA" id="ARBA00006283"/>
    </source>
</evidence>
<protein>
    <recommendedName>
        <fullName evidence="8">Histone deacetylase complex subunit SAP30 Sin3 binding domain-containing protein</fullName>
    </recommendedName>
</protein>
<sequence>MLETELYPSRIFSPFREESGDEELSVLPRHTKVIVTGNNRTKSVLVGLQGVVKKAVGLGGWHWLVLKNGVEVKLQRNALSVLEHATGNEVDEDNDFDTSSGSDIGEKDHDFSSGSEFHKISKPRVRSTRPCFPLAKSTNFSSSRDVQSITHTPQLKVNLAKLGTESLRRYCRRFNLAGVHSDSSREQMLNVVREHFASQQPLDEARVIAEFINAAKRRKLADRPME</sequence>
<evidence type="ECO:0000256" key="3">
    <source>
        <dbReference type="ARBA" id="ARBA00022491"/>
    </source>
</evidence>
<reference evidence="9" key="1">
    <citation type="journal article" date="2023" name="Plant Biotechnol. J.">
        <title>Chromosome-level wild Hevea brasiliensis genome provides new tools for genomic-assisted breeding and valuable loci to elevate rubber yield.</title>
        <authorList>
            <person name="Cheng H."/>
            <person name="Song X."/>
            <person name="Hu Y."/>
            <person name="Wu T."/>
            <person name="Yang Q."/>
            <person name="An Z."/>
            <person name="Feng S."/>
            <person name="Deng Z."/>
            <person name="Wu W."/>
            <person name="Zeng X."/>
            <person name="Tu M."/>
            <person name="Wang X."/>
            <person name="Huang H."/>
        </authorList>
    </citation>
    <scope>NUCLEOTIDE SEQUENCE</scope>
    <source>
        <strain evidence="9">MT/VB/25A 57/8</strain>
    </source>
</reference>
<keyword evidence="5" id="KW-0804">Transcription</keyword>
<accession>A0ABQ9KVI7</accession>
<evidence type="ECO:0000256" key="1">
    <source>
        <dbReference type="ARBA" id="ARBA00004123"/>
    </source>
</evidence>
<feature type="compositionally biased region" description="Basic and acidic residues" evidence="7">
    <location>
        <begin position="104"/>
        <end position="119"/>
    </location>
</feature>
<dbReference type="PANTHER" id="PTHR13286">
    <property type="entry name" value="SAP30"/>
    <property type="match status" value="1"/>
</dbReference>
<keyword evidence="6" id="KW-0539">Nucleus</keyword>
<evidence type="ECO:0000313" key="9">
    <source>
        <dbReference type="EMBL" id="KAJ9147929.1"/>
    </source>
</evidence>
<keyword evidence="10" id="KW-1185">Reference proteome</keyword>
<keyword evidence="3" id="KW-0678">Repressor</keyword>
<dbReference type="InterPro" id="IPR025718">
    <property type="entry name" value="SAP30_Sin3-bd"/>
</dbReference>
<dbReference type="Proteomes" id="UP001174677">
    <property type="component" value="Chromosome 16"/>
</dbReference>
<comment type="similarity">
    <text evidence="2">Belongs to the SAP30 family.</text>
</comment>
<organism evidence="9 10">
    <name type="scientific">Hevea brasiliensis</name>
    <name type="common">Para rubber tree</name>
    <name type="synonym">Siphonia brasiliensis</name>
    <dbReference type="NCBI Taxonomy" id="3981"/>
    <lineage>
        <taxon>Eukaryota</taxon>
        <taxon>Viridiplantae</taxon>
        <taxon>Streptophyta</taxon>
        <taxon>Embryophyta</taxon>
        <taxon>Tracheophyta</taxon>
        <taxon>Spermatophyta</taxon>
        <taxon>Magnoliopsida</taxon>
        <taxon>eudicotyledons</taxon>
        <taxon>Gunneridae</taxon>
        <taxon>Pentapetalae</taxon>
        <taxon>rosids</taxon>
        <taxon>fabids</taxon>
        <taxon>Malpighiales</taxon>
        <taxon>Euphorbiaceae</taxon>
        <taxon>Crotonoideae</taxon>
        <taxon>Micrandreae</taxon>
        <taxon>Hevea</taxon>
    </lineage>
</organism>
<name>A0ABQ9KVI7_HEVBR</name>
<evidence type="ECO:0000259" key="8">
    <source>
        <dbReference type="Pfam" id="PF13867"/>
    </source>
</evidence>
<dbReference type="EMBL" id="JARPOI010000016">
    <property type="protein sequence ID" value="KAJ9147929.1"/>
    <property type="molecule type" value="Genomic_DNA"/>
</dbReference>
<evidence type="ECO:0000256" key="5">
    <source>
        <dbReference type="ARBA" id="ARBA00023163"/>
    </source>
</evidence>
<evidence type="ECO:0000313" key="10">
    <source>
        <dbReference type="Proteomes" id="UP001174677"/>
    </source>
</evidence>
<dbReference type="Gene3D" id="6.10.160.20">
    <property type="match status" value="1"/>
</dbReference>
<evidence type="ECO:0000256" key="4">
    <source>
        <dbReference type="ARBA" id="ARBA00023015"/>
    </source>
</evidence>